<protein>
    <submittedName>
        <fullName evidence="5">Class I SAM-dependent methyltransferase</fullName>
    </submittedName>
</protein>
<dbReference type="AlphaFoldDB" id="A0A931FZA2"/>
<sequence>MTAPDYDDLYRDAATNSPPWEIGRVQPALAAVLDEAKGPKVLDAGCGTGTLALALARRGHQVTAFDVSRVAIDAARKKAAAEGLSVNFQVKDATQLSFPEAPFDSIFDCGLLHNLYRHGGAAEYLAALPNLAAPGATVFVEAISAAAGYDWKLTEEILRATFTGPQWTNTRIDEAEIDAQVDGEQLSLPGLLLRTIRAAA</sequence>
<name>A0A931FZA2_9ACTN</name>
<organism evidence="5 6">
    <name type="scientific">Actinoplanes aureus</name>
    <dbReference type="NCBI Taxonomy" id="2792083"/>
    <lineage>
        <taxon>Bacteria</taxon>
        <taxon>Bacillati</taxon>
        <taxon>Actinomycetota</taxon>
        <taxon>Actinomycetes</taxon>
        <taxon>Micromonosporales</taxon>
        <taxon>Micromonosporaceae</taxon>
        <taxon>Actinoplanes</taxon>
    </lineage>
</organism>
<dbReference type="Pfam" id="PF13649">
    <property type="entry name" value="Methyltransf_25"/>
    <property type="match status" value="1"/>
</dbReference>
<accession>A0A931FZA2</accession>
<dbReference type="GO" id="GO:0008168">
    <property type="term" value="F:methyltransferase activity"/>
    <property type="evidence" value="ECO:0007669"/>
    <property type="project" value="UniProtKB-KW"/>
</dbReference>
<gene>
    <name evidence="5" type="ORF">I4J89_24115</name>
</gene>
<evidence type="ECO:0000259" key="4">
    <source>
        <dbReference type="Pfam" id="PF13649"/>
    </source>
</evidence>
<evidence type="ECO:0000313" key="5">
    <source>
        <dbReference type="EMBL" id="MBG0564537.1"/>
    </source>
</evidence>
<dbReference type="EMBL" id="JADQTO010000011">
    <property type="protein sequence ID" value="MBG0564537.1"/>
    <property type="molecule type" value="Genomic_DNA"/>
</dbReference>
<dbReference type="Gene3D" id="3.40.50.150">
    <property type="entry name" value="Vaccinia Virus protein VP39"/>
    <property type="match status" value="1"/>
</dbReference>
<keyword evidence="3" id="KW-0949">S-adenosyl-L-methionine</keyword>
<dbReference type="Proteomes" id="UP000598146">
    <property type="component" value="Unassembled WGS sequence"/>
</dbReference>
<dbReference type="GO" id="GO:0032259">
    <property type="term" value="P:methylation"/>
    <property type="evidence" value="ECO:0007669"/>
    <property type="project" value="UniProtKB-KW"/>
</dbReference>
<dbReference type="RefSeq" id="WP_196416313.1">
    <property type="nucleotide sequence ID" value="NZ_JADQTO010000011.1"/>
</dbReference>
<keyword evidence="2" id="KW-0808">Transferase</keyword>
<keyword evidence="6" id="KW-1185">Reference proteome</keyword>
<dbReference type="CDD" id="cd02440">
    <property type="entry name" value="AdoMet_MTases"/>
    <property type="match status" value="1"/>
</dbReference>
<evidence type="ECO:0000256" key="3">
    <source>
        <dbReference type="ARBA" id="ARBA00022691"/>
    </source>
</evidence>
<dbReference type="InterPro" id="IPR029063">
    <property type="entry name" value="SAM-dependent_MTases_sf"/>
</dbReference>
<proteinExistence type="predicted"/>
<keyword evidence="1 5" id="KW-0489">Methyltransferase</keyword>
<comment type="caution">
    <text evidence="5">The sequence shown here is derived from an EMBL/GenBank/DDBJ whole genome shotgun (WGS) entry which is preliminary data.</text>
</comment>
<evidence type="ECO:0000256" key="2">
    <source>
        <dbReference type="ARBA" id="ARBA00022679"/>
    </source>
</evidence>
<feature type="domain" description="Methyltransferase" evidence="4">
    <location>
        <begin position="41"/>
        <end position="116"/>
    </location>
</feature>
<dbReference type="InterPro" id="IPR041698">
    <property type="entry name" value="Methyltransf_25"/>
</dbReference>
<dbReference type="PANTHER" id="PTHR43464:SF19">
    <property type="entry name" value="UBIQUINONE BIOSYNTHESIS O-METHYLTRANSFERASE, MITOCHONDRIAL"/>
    <property type="match status" value="1"/>
</dbReference>
<dbReference type="SUPFAM" id="SSF53335">
    <property type="entry name" value="S-adenosyl-L-methionine-dependent methyltransferases"/>
    <property type="match status" value="1"/>
</dbReference>
<reference evidence="5" key="1">
    <citation type="submission" date="2020-11" db="EMBL/GenBank/DDBJ databases">
        <title>Isolation and identification of active actinomycetes.</title>
        <authorList>
            <person name="Sun X."/>
        </authorList>
    </citation>
    <scope>NUCLEOTIDE SEQUENCE</scope>
    <source>
        <strain evidence="5">NEAU-A11</strain>
    </source>
</reference>
<dbReference type="PANTHER" id="PTHR43464">
    <property type="entry name" value="METHYLTRANSFERASE"/>
    <property type="match status" value="1"/>
</dbReference>
<evidence type="ECO:0000256" key="1">
    <source>
        <dbReference type="ARBA" id="ARBA00022603"/>
    </source>
</evidence>
<evidence type="ECO:0000313" key="6">
    <source>
        <dbReference type="Proteomes" id="UP000598146"/>
    </source>
</evidence>